<evidence type="ECO:0000313" key="3">
    <source>
        <dbReference type="EMBL" id="MBR0597462.1"/>
    </source>
</evidence>
<dbReference type="Proteomes" id="UP000675664">
    <property type="component" value="Unassembled WGS sequence"/>
</dbReference>
<evidence type="ECO:0000259" key="2">
    <source>
        <dbReference type="Pfam" id="PF04909"/>
    </source>
</evidence>
<dbReference type="AlphaFoldDB" id="A0A8J7VYK3"/>
<keyword evidence="1" id="KW-0456">Lyase</keyword>
<organism evidence="3 4">
    <name type="scientific">Sinanaerobacter chloroacetimidivorans</name>
    <dbReference type="NCBI Taxonomy" id="2818044"/>
    <lineage>
        <taxon>Bacteria</taxon>
        <taxon>Bacillati</taxon>
        <taxon>Bacillota</taxon>
        <taxon>Clostridia</taxon>
        <taxon>Peptostreptococcales</taxon>
        <taxon>Anaerovoracaceae</taxon>
        <taxon>Sinanaerobacter</taxon>
    </lineage>
</organism>
<dbReference type="InterPro" id="IPR006680">
    <property type="entry name" value="Amidohydro-rel"/>
</dbReference>
<reference evidence="3" key="2">
    <citation type="submission" date="2021-04" db="EMBL/GenBank/DDBJ databases">
        <authorList>
            <person name="Liu J."/>
        </authorList>
    </citation>
    <scope>NUCLEOTIDE SEQUENCE</scope>
    <source>
        <strain evidence="3">BAD-6</strain>
    </source>
</reference>
<dbReference type="InterPro" id="IPR032466">
    <property type="entry name" value="Metal_Hydrolase"/>
</dbReference>
<proteinExistence type="predicted"/>
<dbReference type="RefSeq" id="WP_227017593.1">
    <property type="nucleotide sequence ID" value="NZ_JAGSND010000003.1"/>
</dbReference>
<sequence length="331" mass="37898">MEIIDIHAHFLPLKFIEKAKKGETFGAHLKTKPDNGEKYMIFDNGDYHPCDAVFFDMEARKKEMDEQHIDLQGISIGPRLLYYDAPLSLAKDVAEVSNDAIYEIVKNDSQRFFGVGTVPLQNTAAAIEELRKIRYEYGFRSIQIGTEINGSSIADPALFPFYEEVQKLGMTIIIHPFFYGPQKFLEDYYLVNFIGNPMYTTIAAAHLIFSGILEKLPELKFVLCHGGGFLPYQIARFDHGYIERSESKKNIDKLPSYYFKKNFYFDTILHDPVRTRALVDLVGADKVLLGTDYPYDMADHDPYGTVRNLNLPEEDYIKIVNGNARKLFLGE</sequence>
<dbReference type="PANTHER" id="PTHR21240">
    <property type="entry name" value="2-AMINO-3-CARBOXYLMUCONATE-6-SEMIALDEHYDE DECARBOXYLASE"/>
    <property type="match status" value="1"/>
</dbReference>
<dbReference type="SUPFAM" id="SSF51556">
    <property type="entry name" value="Metallo-dependent hydrolases"/>
    <property type="match status" value="1"/>
</dbReference>
<dbReference type="GO" id="GO:0005737">
    <property type="term" value="C:cytoplasm"/>
    <property type="evidence" value="ECO:0007669"/>
    <property type="project" value="TreeGrafter"/>
</dbReference>
<evidence type="ECO:0000313" key="4">
    <source>
        <dbReference type="Proteomes" id="UP000675664"/>
    </source>
</evidence>
<feature type="domain" description="Amidohydrolase-related" evidence="2">
    <location>
        <begin position="4"/>
        <end position="328"/>
    </location>
</feature>
<gene>
    <name evidence="3" type="ORF">KCX82_06240</name>
</gene>
<dbReference type="GO" id="GO:0016831">
    <property type="term" value="F:carboxy-lyase activity"/>
    <property type="evidence" value="ECO:0007669"/>
    <property type="project" value="InterPro"/>
</dbReference>
<reference evidence="3" key="1">
    <citation type="submission" date="2021-04" db="EMBL/GenBank/DDBJ databases">
        <title>Sinoanaerobacter chloroacetimidivorans sp. nov., an obligate anaerobic bacterium isolated from anaerobic sludge.</title>
        <authorList>
            <person name="Bao Y."/>
        </authorList>
    </citation>
    <scope>NUCLEOTIDE SEQUENCE</scope>
    <source>
        <strain evidence="3">BAD-6</strain>
    </source>
</reference>
<accession>A0A8J7VYK3</accession>
<name>A0A8J7VYK3_9FIRM</name>
<dbReference type="InterPro" id="IPR032465">
    <property type="entry name" value="ACMSD"/>
</dbReference>
<comment type="caution">
    <text evidence="3">The sequence shown here is derived from an EMBL/GenBank/DDBJ whole genome shotgun (WGS) entry which is preliminary data.</text>
</comment>
<dbReference type="Gene3D" id="3.20.20.140">
    <property type="entry name" value="Metal-dependent hydrolases"/>
    <property type="match status" value="1"/>
</dbReference>
<evidence type="ECO:0000256" key="1">
    <source>
        <dbReference type="ARBA" id="ARBA00023239"/>
    </source>
</evidence>
<dbReference type="GO" id="GO:0016787">
    <property type="term" value="F:hydrolase activity"/>
    <property type="evidence" value="ECO:0007669"/>
    <property type="project" value="InterPro"/>
</dbReference>
<keyword evidence="4" id="KW-1185">Reference proteome</keyword>
<dbReference type="EMBL" id="JAGSND010000003">
    <property type="protein sequence ID" value="MBR0597462.1"/>
    <property type="molecule type" value="Genomic_DNA"/>
</dbReference>
<dbReference type="Pfam" id="PF04909">
    <property type="entry name" value="Amidohydro_2"/>
    <property type="match status" value="1"/>
</dbReference>
<dbReference type="PANTHER" id="PTHR21240:SF28">
    <property type="entry name" value="ISO-OROTATE DECARBOXYLASE (EUROFUNG)"/>
    <property type="match status" value="1"/>
</dbReference>
<dbReference type="GO" id="GO:0019748">
    <property type="term" value="P:secondary metabolic process"/>
    <property type="evidence" value="ECO:0007669"/>
    <property type="project" value="TreeGrafter"/>
</dbReference>
<protein>
    <submittedName>
        <fullName evidence="3">Amidohydrolase</fullName>
    </submittedName>
</protein>